<keyword evidence="5" id="KW-0732">Signal</keyword>
<evidence type="ECO:0000256" key="5">
    <source>
        <dbReference type="SAM" id="SignalP"/>
    </source>
</evidence>
<evidence type="ECO:0000313" key="7">
    <source>
        <dbReference type="Proteomes" id="UP000762676"/>
    </source>
</evidence>
<keyword evidence="3" id="KW-0964">Secreted</keyword>
<sequence>MFAKVFVLALVVALTNAKAEIEFDNEWEGELDFECDRPEMIHGIYSVHSNKVDDRKFRFDCTQAPSGATPGKCQWTDDFVNRYDETVMYACPANMILAGVKSFFRKKSEDRIMRFKCCKDSGVLTTGCTITDYINDWDEELRYQVPDGKVVIGWFSVHSDKKGDRRHRMLECRYRTP</sequence>
<comment type="similarity">
    <text evidence="2">Belongs to the dermatopontin family.</text>
</comment>
<dbReference type="EMBL" id="BMAT01006803">
    <property type="protein sequence ID" value="GFS20251.1"/>
    <property type="molecule type" value="Genomic_DNA"/>
</dbReference>
<gene>
    <name evidence="6" type="ORF">ElyMa_003308700</name>
</gene>
<dbReference type="PANTHER" id="PTHR15040:SF1">
    <property type="entry name" value="DERMATOPONTIN-LIKE ISOFORM X1"/>
    <property type="match status" value="1"/>
</dbReference>
<evidence type="ECO:0000256" key="3">
    <source>
        <dbReference type="ARBA" id="ARBA00022525"/>
    </source>
</evidence>
<reference evidence="6 7" key="1">
    <citation type="journal article" date="2021" name="Elife">
        <title>Chloroplast acquisition without the gene transfer in kleptoplastic sea slugs, Plakobranchus ocellatus.</title>
        <authorList>
            <person name="Maeda T."/>
            <person name="Takahashi S."/>
            <person name="Yoshida T."/>
            <person name="Shimamura S."/>
            <person name="Takaki Y."/>
            <person name="Nagai Y."/>
            <person name="Toyoda A."/>
            <person name="Suzuki Y."/>
            <person name="Arimoto A."/>
            <person name="Ishii H."/>
            <person name="Satoh N."/>
            <person name="Nishiyama T."/>
            <person name="Hasebe M."/>
            <person name="Maruyama T."/>
            <person name="Minagawa J."/>
            <person name="Obokata J."/>
            <person name="Shigenobu S."/>
        </authorList>
    </citation>
    <scope>NUCLEOTIDE SEQUENCE [LARGE SCALE GENOMIC DNA]</scope>
</reference>
<name>A0AAV4JD26_9GAST</name>
<dbReference type="Pfam" id="PF14704">
    <property type="entry name" value="DERM"/>
    <property type="match status" value="1"/>
</dbReference>
<dbReference type="AlphaFoldDB" id="A0AAV4JD26"/>
<keyword evidence="4" id="KW-1015">Disulfide bond</keyword>
<organism evidence="6 7">
    <name type="scientific">Elysia marginata</name>
    <dbReference type="NCBI Taxonomy" id="1093978"/>
    <lineage>
        <taxon>Eukaryota</taxon>
        <taxon>Metazoa</taxon>
        <taxon>Spiralia</taxon>
        <taxon>Lophotrochozoa</taxon>
        <taxon>Mollusca</taxon>
        <taxon>Gastropoda</taxon>
        <taxon>Heterobranchia</taxon>
        <taxon>Euthyneura</taxon>
        <taxon>Panpulmonata</taxon>
        <taxon>Sacoglossa</taxon>
        <taxon>Placobranchoidea</taxon>
        <taxon>Plakobranchidae</taxon>
        <taxon>Elysia</taxon>
    </lineage>
</organism>
<dbReference type="InterPro" id="IPR026645">
    <property type="entry name" value="Dermatopontin"/>
</dbReference>
<dbReference type="Proteomes" id="UP000762676">
    <property type="component" value="Unassembled WGS sequence"/>
</dbReference>
<feature type="chain" id="PRO_5043595963" evidence="5">
    <location>
        <begin position="18"/>
        <end position="177"/>
    </location>
</feature>
<evidence type="ECO:0000256" key="2">
    <source>
        <dbReference type="ARBA" id="ARBA00008712"/>
    </source>
</evidence>
<protein>
    <submittedName>
        <fullName evidence="6">Hemagglutinin/amebocyte aggregation factor</fullName>
    </submittedName>
</protein>
<evidence type="ECO:0000256" key="4">
    <source>
        <dbReference type="ARBA" id="ARBA00023157"/>
    </source>
</evidence>
<comment type="caution">
    <text evidence="6">The sequence shown here is derived from an EMBL/GenBank/DDBJ whole genome shotgun (WGS) entry which is preliminary data.</text>
</comment>
<comment type="subcellular location">
    <subcellularLocation>
        <location evidence="1">Secreted</location>
    </subcellularLocation>
</comment>
<dbReference type="PANTHER" id="PTHR15040">
    <property type="entry name" value="DERMATOPONTIN-RELATED"/>
    <property type="match status" value="1"/>
</dbReference>
<keyword evidence="7" id="KW-1185">Reference proteome</keyword>
<evidence type="ECO:0000256" key="1">
    <source>
        <dbReference type="ARBA" id="ARBA00004613"/>
    </source>
</evidence>
<feature type="signal peptide" evidence="5">
    <location>
        <begin position="1"/>
        <end position="17"/>
    </location>
</feature>
<evidence type="ECO:0000313" key="6">
    <source>
        <dbReference type="EMBL" id="GFS20251.1"/>
    </source>
</evidence>
<dbReference type="GO" id="GO:0005615">
    <property type="term" value="C:extracellular space"/>
    <property type="evidence" value="ECO:0007669"/>
    <property type="project" value="TreeGrafter"/>
</dbReference>
<dbReference type="GO" id="GO:0030199">
    <property type="term" value="P:collagen fibril organization"/>
    <property type="evidence" value="ECO:0007669"/>
    <property type="project" value="TreeGrafter"/>
</dbReference>
<accession>A0AAV4JD26</accession>
<dbReference type="GO" id="GO:0031012">
    <property type="term" value="C:extracellular matrix"/>
    <property type="evidence" value="ECO:0007669"/>
    <property type="project" value="TreeGrafter"/>
</dbReference>
<proteinExistence type="inferred from homology"/>